<comment type="subunit">
    <text evidence="19">Homodimer. The monomeric form is inactive while the homodimer is active.</text>
</comment>
<dbReference type="GO" id="GO:0004180">
    <property type="term" value="F:carboxypeptidase activity"/>
    <property type="evidence" value="ECO:0007669"/>
    <property type="project" value="UniProtKB-KW"/>
</dbReference>
<keyword evidence="25" id="KW-1185">Reference proteome</keyword>
<evidence type="ECO:0000256" key="12">
    <source>
        <dbReference type="ARBA" id="ARBA00022824"/>
    </source>
</evidence>
<protein>
    <recommendedName>
        <fullName evidence="5">Carboxypeptidase Q</fullName>
    </recommendedName>
    <alternativeName>
        <fullName evidence="20">Plasma glutamate carboxypeptidase</fullName>
    </alternativeName>
</protein>
<dbReference type="PANTHER" id="PTHR12053">
    <property type="entry name" value="PROTEASE FAMILY M28 PLASMA GLUTAMATE CARBOXYPEPTIDASE-RELATED"/>
    <property type="match status" value="1"/>
</dbReference>
<dbReference type="Gene3D" id="3.40.630.10">
    <property type="entry name" value="Zn peptidases"/>
    <property type="match status" value="1"/>
</dbReference>
<feature type="chain" id="PRO_5031054744" description="Carboxypeptidase Q" evidence="22">
    <location>
        <begin position="21"/>
        <end position="534"/>
    </location>
</feature>
<reference evidence="24 25" key="1">
    <citation type="submission" date="2020-03" db="EMBL/GenBank/DDBJ databases">
        <title>Genomic Encyclopedia of Type Strains, Phase IV (KMG-IV): sequencing the most valuable type-strain genomes for metagenomic binning, comparative biology and taxonomic classification.</title>
        <authorList>
            <person name="Goeker M."/>
        </authorList>
    </citation>
    <scope>NUCLEOTIDE SEQUENCE [LARGE SCALE GENOMIC DNA]</scope>
    <source>
        <strain evidence="24 25">DSM 7225</strain>
    </source>
</reference>
<evidence type="ECO:0000256" key="18">
    <source>
        <dbReference type="ARBA" id="ARBA00023228"/>
    </source>
</evidence>
<dbReference type="PANTHER" id="PTHR12053:SF3">
    <property type="entry name" value="CARBOXYPEPTIDASE Q"/>
    <property type="match status" value="1"/>
</dbReference>
<evidence type="ECO:0000256" key="9">
    <source>
        <dbReference type="ARBA" id="ARBA00022723"/>
    </source>
</evidence>
<keyword evidence="14" id="KW-0333">Golgi apparatus</keyword>
<feature type="domain" description="Peptidase M28" evidence="23">
    <location>
        <begin position="283"/>
        <end position="500"/>
    </location>
</feature>
<dbReference type="AlphaFoldDB" id="A0A7X6BC49"/>
<gene>
    <name evidence="24" type="ORF">GGR89_000841</name>
</gene>
<feature type="compositionally biased region" description="Low complexity" evidence="21">
    <location>
        <begin position="512"/>
        <end position="523"/>
    </location>
</feature>
<evidence type="ECO:0000256" key="22">
    <source>
        <dbReference type="SAM" id="SignalP"/>
    </source>
</evidence>
<dbReference type="InterPro" id="IPR007484">
    <property type="entry name" value="Peptidase_M28"/>
</dbReference>
<keyword evidence="13" id="KW-0862">Zinc</keyword>
<dbReference type="SUPFAM" id="SSF53187">
    <property type="entry name" value="Zn-dependent exopeptidases"/>
    <property type="match status" value="1"/>
</dbReference>
<keyword evidence="10 22" id="KW-0732">Signal</keyword>
<evidence type="ECO:0000256" key="3">
    <source>
        <dbReference type="ARBA" id="ARBA00004555"/>
    </source>
</evidence>
<evidence type="ECO:0000256" key="7">
    <source>
        <dbReference type="ARBA" id="ARBA00022645"/>
    </source>
</evidence>
<dbReference type="GO" id="GO:0005576">
    <property type="term" value="C:extracellular region"/>
    <property type="evidence" value="ECO:0007669"/>
    <property type="project" value="UniProtKB-SubCell"/>
</dbReference>
<name>A0A7X6BC49_9SPHN</name>
<evidence type="ECO:0000256" key="13">
    <source>
        <dbReference type="ARBA" id="ARBA00022833"/>
    </source>
</evidence>
<keyword evidence="7" id="KW-0121">Carboxypeptidase</keyword>
<keyword evidence="18" id="KW-0458">Lysosome</keyword>
<keyword evidence="8" id="KW-0645">Protease</keyword>
<dbReference type="GO" id="GO:0005764">
    <property type="term" value="C:lysosome"/>
    <property type="evidence" value="ECO:0007669"/>
    <property type="project" value="UniProtKB-SubCell"/>
</dbReference>
<evidence type="ECO:0000259" key="23">
    <source>
        <dbReference type="Pfam" id="PF04389"/>
    </source>
</evidence>
<evidence type="ECO:0000256" key="5">
    <source>
        <dbReference type="ARBA" id="ARBA00014116"/>
    </source>
</evidence>
<keyword evidence="6" id="KW-0964">Secreted</keyword>
<feature type="signal peptide" evidence="22">
    <location>
        <begin position="1"/>
        <end position="20"/>
    </location>
</feature>
<keyword evidence="15" id="KW-0482">Metalloprotease</keyword>
<evidence type="ECO:0000256" key="20">
    <source>
        <dbReference type="ARBA" id="ARBA00033328"/>
    </source>
</evidence>
<evidence type="ECO:0000256" key="6">
    <source>
        <dbReference type="ARBA" id="ARBA00022525"/>
    </source>
</evidence>
<dbReference type="Proteomes" id="UP000531251">
    <property type="component" value="Unassembled WGS sequence"/>
</dbReference>
<evidence type="ECO:0000256" key="19">
    <source>
        <dbReference type="ARBA" id="ARBA00025833"/>
    </source>
</evidence>
<organism evidence="24 25">
    <name type="scientific">Sphingomonas trueperi</name>
    <dbReference type="NCBI Taxonomy" id="53317"/>
    <lineage>
        <taxon>Bacteria</taxon>
        <taxon>Pseudomonadati</taxon>
        <taxon>Pseudomonadota</taxon>
        <taxon>Alphaproteobacteria</taxon>
        <taxon>Sphingomonadales</taxon>
        <taxon>Sphingomonadaceae</taxon>
        <taxon>Sphingomonas</taxon>
    </lineage>
</organism>
<keyword evidence="11" id="KW-0378">Hydrolase</keyword>
<sequence>MRRTVLALTAALLASAPIAAQTIQTSATDRVIDQGTNHSEVMRIAQYLTDVIGARLTNSPGIRRAEDWTQAKFREWGLVNVHKEGFEFGRGWSNEKLAVRMVAPRPLQLIAAPLPWTPGTSGAITGEVVLAPLADEAAFAQYKGKLKGKVVLITEPKDIEDPTEAPFKRWSVEELAKRDFYDLPNGDGERPFNPARYTFAGKRDAFLKAEGAIGYAIMSSRNGKLVHGQNSQFQVGQSGTLPGIEIAAEDYRRLARLAKMGAKPTLEIDAVNRFDDSDTKGYNILADIPGTDPKAGYVMAGAHLDSWAMGDGAADNAAGSAMVMEAARIIRASGIKTKRAIRFALWAGEEQGLLGSMAYVEAHIAKRPVDPSAGGIVRYMTWSRAFPITPGPDHGKLAAYFNLDNGSGKIRGIYAQGNTAVMPIFEQWFTPFHTMGATLVSARRTGSTDHVFFDAVGIPAFQFIQDPLDYGSMVHHTDVDTFDHLKADDMRQGATILAAFLINAANSDQPLPRAPLATAPTPADQFYPFPESAH</sequence>
<evidence type="ECO:0000256" key="15">
    <source>
        <dbReference type="ARBA" id="ARBA00023049"/>
    </source>
</evidence>
<proteinExistence type="predicted"/>
<evidence type="ECO:0000256" key="1">
    <source>
        <dbReference type="ARBA" id="ARBA00004240"/>
    </source>
</evidence>
<dbReference type="InterPro" id="IPR039866">
    <property type="entry name" value="CPQ"/>
</dbReference>
<dbReference type="GO" id="GO:0046872">
    <property type="term" value="F:metal ion binding"/>
    <property type="evidence" value="ECO:0007669"/>
    <property type="project" value="UniProtKB-KW"/>
</dbReference>
<evidence type="ECO:0000256" key="21">
    <source>
        <dbReference type="SAM" id="MobiDB-lite"/>
    </source>
</evidence>
<dbReference type="GO" id="GO:0070573">
    <property type="term" value="F:metallodipeptidase activity"/>
    <property type="evidence" value="ECO:0007669"/>
    <property type="project" value="InterPro"/>
</dbReference>
<evidence type="ECO:0000256" key="14">
    <source>
        <dbReference type="ARBA" id="ARBA00023034"/>
    </source>
</evidence>
<evidence type="ECO:0000256" key="8">
    <source>
        <dbReference type="ARBA" id="ARBA00022670"/>
    </source>
</evidence>
<keyword evidence="12" id="KW-0256">Endoplasmic reticulum</keyword>
<evidence type="ECO:0000256" key="17">
    <source>
        <dbReference type="ARBA" id="ARBA00023180"/>
    </source>
</evidence>
<feature type="region of interest" description="Disordered" evidence="21">
    <location>
        <begin position="512"/>
        <end position="534"/>
    </location>
</feature>
<evidence type="ECO:0000313" key="25">
    <source>
        <dbReference type="Proteomes" id="UP000531251"/>
    </source>
</evidence>
<accession>A0A7X6BC49</accession>
<evidence type="ECO:0000256" key="4">
    <source>
        <dbReference type="ARBA" id="ARBA00004613"/>
    </source>
</evidence>
<keyword evidence="9" id="KW-0479">Metal-binding</keyword>
<evidence type="ECO:0000256" key="16">
    <source>
        <dbReference type="ARBA" id="ARBA00023145"/>
    </source>
</evidence>
<keyword evidence="16" id="KW-0865">Zymogen</keyword>
<evidence type="ECO:0000313" key="24">
    <source>
        <dbReference type="EMBL" id="NJB96541.1"/>
    </source>
</evidence>
<comment type="subcellular location">
    <subcellularLocation>
        <location evidence="1">Endoplasmic reticulum</location>
    </subcellularLocation>
    <subcellularLocation>
        <location evidence="3">Golgi apparatus</location>
    </subcellularLocation>
    <subcellularLocation>
        <location evidence="2">Lysosome</location>
    </subcellularLocation>
    <subcellularLocation>
        <location evidence="4">Secreted</location>
    </subcellularLocation>
</comment>
<comment type="caution">
    <text evidence="24">The sequence shown here is derived from an EMBL/GenBank/DDBJ whole genome shotgun (WGS) entry which is preliminary data.</text>
</comment>
<evidence type="ECO:0000256" key="10">
    <source>
        <dbReference type="ARBA" id="ARBA00022729"/>
    </source>
</evidence>
<keyword evidence="17" id="KW-0325">Glycoprotein</keyword>
<dbReference type="RefSeq" id="WP_125973957.1">
    <property type="nucleotide sequence ID" value="NZ_BAAADY010000025.1"/>
</dbReference>
<dbReference type="GO" id="GO:0006508">
    <property type="term" value="P:proteolysis"/>
    <property type="evidence" value="ECO:0007669"/>
    <property type="project" value="UniProtKB-KW"/>
</dbReference>
<evidence type="ECO:0000256" key="11">
    <source>
        <dbReference type="ARBA" id="ARBA00022801"/>
    </source>
</evidence>
<evidence type="ECO:0000256" key="2">
    <source>
        <dbReference type="ARBA" id="ARBA00004371"/>
    </source>
</evidence>
<dbReference type="Gene3D" id="3.50.30.30">
    <property type="match status" value="1"/>
</dbReference>
<dbReference type="EMBL" id="JAATJB010000002">
    <property type="protein sequence ID" value="NJB96541.1"/>
    <property type="molecule type" value="Genomic_DNA"/>
</dbReference>
<dbReference type="Pfam" id="PF04389">
    <property type="entry name" value="Peptidase_M28"/>
    <property type="match status" value="1"/>
</dbReference>